<comment type="catalytic activity">
    <reaction evidence="7">
        <text>ATP + H2O + 4 H(+)(in) = ADP + phosphate + 5 H(+)(out)</text>
        <dbReference type="Rhea" id="RHEA:57720"/>
        <dbReference type="ChEBI" id="CHEBI:15377"/>
        <dbReference type="ChEBI" id="CHEBI:15378"/>
        <dbReference type="ChEBI" id="CHEBI:30616"/>
        <dbReference type="ChEBI" id="CHEBI:43474"/>
        <dbReference type="ChEBI" id="CHEBI:456216"/>
        <dbReference type="EC" id="7.1.2.2"/>
    </reaction>
</comment>
<dbReference type="PROSITE" id="PS00152">
    <property type="entry name" value="ATPASE_ALPHA_BETA"/>
    <property type="match status" value="1"/>
</dbReference>
<evidence type="ECO:0000259" key="10">
    <source>
        <dbReference type="Pfam" id="PF16886"/>
    </source>
</evidence>
<dbReference type="Gene3D" id="2.40.30.20">
    <property type="match status" value="1"/>
</dbReference>
<evidence type="ECO:0000313" key="12">
    <source>
        <dbReference type="EMBL" id="SBW07139.1"/>
    </source>
</evidence>
<feature type="domain" description="ATPase F1/V1/A1 complex alpha/beta subunit N-terminal" evidence="9">
    <location>
        <begin position="7"/>
        <end position="65"/>
    </location>
</feature>
<dbReference type="InterPro" id="IPR024034">
    <property type="entry name" value="ATPase_F1/V1_b/a_C"/>
</dbReference>
<dbReference type="PANTHER" id="PTHR43607:SF1">
    <property type="entry name" value="H(+)-TRANSPORTING TWO-SECTOR ATPASE"/>
    <property type="match status" value="1"/>
</dbReference>
<keyword evidence="2 7" id="KW-0813">Transport</keyword>
<dbReference type="GO" id="GO:0045259">
    <property type="term" value="C:proton-transporting ATP synthase complex"/>
    <property type="evidence" value="ECO:0007669"/>
    <property type="project" value="UniProtKB-ARBA"/>
</dbReference>
<evidence type="ECO:0000259" key="11">
    <source>
        <dbReference type="Pfam" id="PF22919"/>
    </source>
</evidence>
<dbReference type="GO" id="GO:0046961">
    <property type="term" value="F:proton-transporting ATPase activity, rotational mechanism"/>
    <property type="evidence" value="ECO:0007669"/>
    <property type="project" value="InterPro"/>
</dbReference>
<feature type="domain" description="ATPsynthase alpha/beta subunit barrel-sandwich" evidence="10">
    <location>
        <begin position="109"/>
        <end position="191"/>
    </location>
</feature>
<evidence type="ECO:0000259" key="9">
    <source>
        <dbReference type="Pfam" id="PF02874"/>
    </source>
</evidence>
<evidence type="ECO:0000256" key="7">
    <source>
        <dbReference type="HAMAP-Rule" id="MF_00309"/>
    </source>
</evidence>
<gene>
    <name evidence="7 12" type="primary">atpA</name>
    <name evidence="12" type="ORF">KL86CLO1_12263</name>
</gene>
<dbReference type="Pfam" id="PF00006">
    <property type="entry name" value="ATP-synt_ab"/>
    <property type="match status" value="1"/>
</dbReference>
<keyword evidence="7" id="KW-0066">ATP synthesis</keyword>
<dbReference type="InterPro" id="IPR031686">
    <property type="entry name" value="ATP-synth_a_Xtn"/>
</dbReference>
<dbReference type="Pfam" id="PF22919">
    <property type="entry name" value="ATP-synt_VA_C"/>
    <property type="match status" value="1"/>
</dbReference>
<dbReference type="InterPro" id="IPR036121">
    <property type="entry name" value="ATPase_F1/V1/A1_a/bsu_N_sf"/>
</dbReference>
<protein>
    <recommendedName>
        <fullName evidence="7">V-type ATP synthase alpha chain</fullName>
        <ecNumber evidence="7">7.1.2.2</ecNumber>
    </recommendedName>
    <alternativeName>
        <fullName evidence="7">V-ATPase subunit A</fullName>
    </alternativeName>
</protein>
<dbReference type="SUPFAM" id="SSF52540">
    <property type="entry name" value="P-loop containing nucleoside triphosphate hydrolases"/>
    <property type="match status" value="1"/>
</dbReference>
<dbReference type="HAMAP" id="MF_00309">
    <property type="entry name" value="ATP_synth_A_arch"/>
    <property type="match status" value="1"/>
</dbReference>
<dbReference type="InterPro" id="IPR022878">
    <property type="entry name" value="V-ATPase_asu"/>
</dbReference>
<dbReference type="Gene3D" id="2.40.50.100">
    <property type="match status" value="1"/>
</dbReference>
<dbReference type="AlphaFoldDB" id="A0A212K5Y9"/>
<dbReference type="PANTHER" id="PTHR43607">
    <property type="entry name" value="V-TYPE PROTON ATPASE CATALYTIC SUBUNIT A"/>
    <property type="match status" value="1"/>
</dbReference>
<evidence type="ECO:0000256" key="6">
    <source>
        <dbReference type="ARBA" id="ARBA00023065"/>
    </source>
</evidence>
<dbReference type="CDD" id="cd18111">
    <property type="entry name" value="ATP-synt_V_A-type_alpha_C"/>
    <property type="match status" value="1"/>
</dbReference>
<evidence type="ECO:0000259" key="8">
    <source>
        <dbReference type="Pfam" id="PF00006"/>
    </source>
</evidence>
<accession>A0A212K5Y9</accession>
<dbReference type="EC" id="7.1.2.2" evidence="7"/>
<proteinExistence type="inferred from homology"/>
<dbReference type="InterPro" id="IPR055190">
    <property type="entry name" value="ATP-synt_VA_C"/>
</dbReference>
<dbReference type="Gene3D" id="3.40.50.300">
    <property type="entry name" value="P-loop containing nucleotide triphosphate hydrolases"/>
    <property type="match status" value="1"/>
</dbReference>
<dbReference type="InterPro" id="IPR027417">
    <property type="entry name" value="P-loop_NTPase"/>
</dbReference>
<keyword evidence="6 7" id="KW-0406">Ion transport</keyword>
<dbReference type="Pfam" id="PF16886">
    <property type="entry name" value="ATP-synt_ab_Xtn"/>
    <property type="match status" value="1"/>
</dbReference>
<keyword evidence="4 7" id="KW-0067">ATP-binding</keyword>
<feature type="domain" description="ATPase F1/V1/A1 complex alpha/beta subunit nucleotide-binding" evidence="8">
    <location>
        <begin position="213"/>
        <end position="434"/>
    </location>
</feature>
<dbReference type="SUPFAM" id="SSF47917">
    <property type="entry name" value="C-terminal domain of alpha and beta subunits of F1 ATP synthase"/>
    <property type="match status" value="1"/>
</dbReference>
<keyword evidence="5 7" id="KW-1278">Translocase</keyword>
<keyword evidence="3 7" id="KW-0547">Nucleotide-binding</keyword>
<dbReference type="GO" id="GO:0005524">
    <property type="term" value="F:ATP binding"/>
    <property type="evidence" value="ECO:0007669"/>
    <property type="project" value="UniProtKB-UniRule"/>
</dbReference>
<evidence type="ECO:0000256" key="4">
    <source>
        <dbReference type="ARBA" id="ARBA00022840"/>
    </source>
</evidence>
<dbReference type="GO" id="GO:0016787">
    <property type="term" value="F:hydrolase activity"/>
    <property type="evidence" value="ECO:0007669"/>
    <property type="project" value="UniProtKB-KW"/>
</dbReference>
<reference evidence="12" key="1">
    <citation type="submission" date="2016-04" db="EMBL/GenBank/DDBJ databases">
        <authorList>
            <person name="Evans L.H."/>
            <person name="Alamgir A."/>
            <person name="Owens N."/>
            <person name="Weber N.D."/>
            <person name="Virtaneva K."/>
            <person name="Barbian K."/>
            <person name="Babar A."/>
            <person name="Rosenke K."/>
        </authorList>
    </citation>
    <scope>NUCLEOTIDE SEQUENCE</scope>
    <source>
        <strain evidence="12">86</strain>
    </source>
</reference>
<dbReference type="SUPFAM" id="SSF50615">
    <property type="entry name" value="N-terminal domain of alpha and beta subunits of F1 ATP synthase"/>
    <property type="match status" value="1"/>
</dbReference>
<dbReference type="Gene3D" id="1.10.1140.10">
    <property type="entry name" value="Bovine Mitochondrial F1-atpase, Atp Synthase Beta Chain, Chain D, domain 3"/>
    <property type="match status" value="1"/>
</dbReference>
<keyword evidence="12" id="KW-0378">Hydrolase</keyword>
<organism evidence="12">
    <name type="scientific">uncultured Eubacteriales bacterium</name>
    <dbReference type="NCBI Taxonomy" id="172733"/>
    <lineage>
        <taxon>Bacteria</taxon>
        <taxon>Bacillati</taxon>
        <taxon>Bacillota</taxon>
        <taxon>Clostridia</taxon>
        <taxon>Eubacteriales</taxon>
        <taxon>environmental samples</taxon>
    </lineage>
</organism>
<evidence type="ECO:0000256" key="5">
    <source>
        <dbReference type="ARBA" id="ARBA00022967"/>
    </source>
</evidence>
<name>A0A212K5Y9_9FIRM</name>
<feature type="binding site" evidence="7">
    <location>
        <begin position="233"/>
        <end position="240"/>
    </location>
    <ligand>
        <name>ATP</name>
        <dbReference type="ChEBI" id="CHEBI:30616"/>
    </ligand>
</feature>
<comment type="similarity">
    <text evidence="1 7">Belongs to the ATPase alpha/beta chains family.</text>
</comment>
<dbReference type="GO" id="GO:0042777">
    <property type="term" value="P:proton motive force-driven plasma membrane ATP synthesis"/>
    <property type="evidence" value="ECO:0007669"/>
    <property type="project" value="UniProtKB-UniRule"/>
</dbReference>
<dbReference type="NCBIfam" id="NF003220">
    <property type="entry name" value="PRK04192.1"/>
    <property type="match status" value="1"/>
</dbReference>
<keyword evidence="7" id="KW-0375">Hydrogen ion transport</keyword>
<dbReference type="GO" id="GO:0046933">
    <property type="term" value="F:proton-transporting ATP synthase activity, rotational mechanism"/>
    <property type="evidence" value="ECO:0007669"/>
    <property type="project" value="UniProtKB-UniRule"/>
</dbReference>
<dbReference type="InterPro" id="IPR000194">
    <property type="entry name" value="ATPase_F1/V1/A1_a/bsu_nucl-bd"/>
</dbReference>
<dbReference type="InterPro" id="IPR023366">
    <property type="entry name" value="ATP_synth_asu-like_sf"/>
</dbReference>
<evidence type="ECO:0000256" key="2">
    <source>
        <dbReference type="ARBA" id="ARBA00022448"/>
    </source>
</evidence>
<sequence>MSEYRIKGVNGPVVTVTGGSGLAMMDMVYVGDEHLIGEVVGVRGTVTTIQVYEDTAGVAPGQTVISKEAPMSLKLGPGLLTNIFDGIARPLTVIQDKSGPFIARGINISSLDEEKLWDATITLKLGDAVRPGTLYAECQETTLIKHRCITPVGVSGTVTKILPSGSYNVNEVLAEVTEPNGRVHQLRLSQDCRIRSPRPMAKRLPIDRPLITGQRIIDTLFPIGKGGAAAIPGPFGAGKTMTQHQLAKWSDADIIVYLGCGERGNEMTQALEEFSELLDPKSQQPLMNRTILIANTSNMPVSAREASVYTGMTIAEYYRDMGYHVALMADSTSRWAEALREISGRLEEMPAEEGFPAYLASRLAEFYERAGYVETLEGKEGSVTVIGAVSPQGGDFSEPVTQNTKRFVRTFWGLDRSLAYARHFPSINWLTSYSEYAADLKPWYDKNVGTSFVPCRIRIANLLQEESSLMEIVKLIGSDVLPEDQKLVIEVARLIRVGFLQQNAYHAIDTYVPLEKQLKMMELILRLYDGAKAQIGRSIPLSQLKATGIFDELVRLKYEVPNDQLEKFTEYERKVDDALAQVDKANR</sequence>
<dbReference type="EMBL" id="FLUN01000001">
    <property type="protein sequence ID" value="SBW07139.1"/>
    <property type="molecule type" value="Genomic_DNA"/>
</dbReference>
<dbReference type="InterPro" id="IPR020003">
    <property type="entry name" value="ATPase_a/bsu_AS"/>
</dbReference>
<evidence type="ECO:0000256" key="1">
    <source>
        <dbReference type="ARBA" id="ARBA00008936"/>
    </source>
</evidence>
<dbReference type="CDD" id="cd01134">
    <property type="entry name" value="V_A-ATPase_A"/>
    <property type="match status" value="1"/>
</dbReference>
<dbReference type="InterPro" id="IPR004100">
    <property type="entry name" value="ATPase_F1/V1/A1_a/bsu_N"/>
</dbReference>
<feature type="domain" description="ATP synthase A/B type C-terminal" evidence="11">
    <location>
        <begin position="442"/>
        <end position="541"/>
    </location>
</feature>
<comment type="function">
    <text evidence="7">Produces ATP from ADP in the presence of a proton gradient across the membrane. The V-type alpha chain is a catalytic subunit.</text>
</comment>
<dbReference type="Pfam" id="PF02874">
    <property type="entry name" value="ATP-synt_ab_N"/>
    <property type="match status" value="1"/>
</dbReference>
<evidence type="ECO:0000256" key="3">
    <source>
        <dbReference type="ARBA" id="ARBA00022741"/>
    </source>
</evidence>